<dbReference type="Pfam" id="PF13378">
    <property type="entry name" value="MR_MLE_C"/>
    <property type="match status" value="1"/>
</dbReference>
<sequence>MNRSTDVRVKDTLITYEEHPFRVPLKFGGRVMDKHKIINVQVTVETRDRKKATGLGSMPVAPVWAWPSDKVSPDQAEKAMCDFAERVIGLAESLDEYAHPIDMIFLISAEYYHLGKVIAREHKLPEPVPPLAQLVAASPLDAALHDGFGKVLGRNSFNTLTPEFMANDLSHYLDEQFKGEYLDRYTLREPQAKLPLYHLVGALDPLTPADVKTPLRDGLPVTLGDWIAANGLTHLKIKLNGDDLAWDVERVLAVDRVATEAQAKRGCKAWFYSLDFNEKCANVEYVLEFLKKIQASAPQAYDRVQYIEQPTHRDLKAHPDNKMHKAAALKPVVIDESLVDYESLLLARDLGYSGVALKACKGQTEALFAAAAAQKFGMFLCVQDLTCPGRSFLHSASLAAHIPGVAAIEGNARQFCPAANKIWAREVPEMFEITDGTVQTGVLNGPGLGF</sequence>
<evidence type="ECO:0000313" key="2">
    <source>
        <dbReference type="EMBL" id="SFJ67230.1"/>
    </source>
</evidence>
<dbReference type="Gene3D" id="3.20.20.120">
    <property type="entry name" value="Enolase-like C-terminal domain"/>
    <property type="match status" value="1"/>
</dbReference>
<dbReference type="InterPro" id="IPR029065">
    <property type="entry name" value="Enolase_C-like"/>
</dbReference>
<reference evidence="3" key="1">
    <citation type="submission" date="2016-10" db="EMBL/GenBank/DDBJ databases">
        <authorList>
            <person name="Varghese N."/>
            <person name="Submissions S."/>
        </authorList>
    </citation>
    <scope>NUCLEOTIDE SEQUENCE [LARGE SCALE GENOMIC DNA]</scope>
    <source>
        <strain evidence="3">DSM 26348</strain>
    </source>
</reference>
<protein>
    <submittedName>
        <fullName evidence="2">Enolase C-terminal domain-like</fullName>
    </submittedName>
</protein>
<dbReference type="OrthoDB" id="243720at2"/>
<dbReference type="InterPro" id="IPR036849">
    <property type="entry name" value="Enolase-like_C_sf"/>
</dbReference>
<dbReference type="AlphaFoldDB" id="A0A1I3T9F4"/>
<keyword evidence="3" id="KW-1185">Reference proteome</keyword>
<evidence type="ECO:0000313" key="3">
    <source>
        <dbReference type="Proteomes" id="UP000199518"/>
    </source>
</evidence>
<dbReference type="SUPFAM" id="SSF51604">
    <property type="entry name" value="Enolase C-terminal domain-like"/>
    <property type="match status" value="1"/>
</dbReference>
<name>A0A1I3T9F4_9PLAN</name>
<dbReference type="Proteomes" id="UP000199518">
    <property type="component" value="Unassembled WGS sequence"/>
</dbReference>
<dbReference type="EMBL" id="FOQD01000028">
    <property type="protein sequence ID" value="SFJ67230.1"/>
    <property type="molecule type" value="Genomic_DNA"/>
</dbReference>
<feature type="domain" description="Enolase C-terminal" evidence="1">
    <location>
        <begin position="226"/>
        <end position="450"/>
    </location>
</feature>
<evidence type="ECO:0000259" key="1">
    <source>
        <dbReference type="Pfam" id="PF13378"/>
    </source>
</evidence>
<gene>
    <name evidence="2" type="ORF">SAMN05421753_12828</name>
</gene>
<proteinExistence type="predicted"/>
<dbReference type="STRING" id="1576369.SAMN05421753_12828"/>
<organism evidence="2 3">
    <name type="scientific">Planctomicrobium piriforme</name>
    <dbReference type="NCBI Taxonomy" id="1576369"/>
    <lineage>
        <taxon>Bacteria</taxon>
        <taxon>Pseudomonadati</taxon>
        <taxon>Planctomycetota</taxon>
        <taxon>Planctomycetia</taxon>
        <taxon>Planctomycetales</taxon>
        <taxon>Planctomycetaceae</taxon>
        <taxon>Planctomicrobium</taxon>
    </lineage>
</organism>
<accession>A0A1I3T9F4</accession>
<dbReference type="RefSeq" id="WP_092057117.1">
    <property type="nucleotide sequence ID" value="NZ_FOQD01000028.1"/>
</dbReference>